<organism evidence="1 2">
    <name type="scientific">Perkinsus olseni</name>
    <name type="common">Perkinsus atlanticus</name>
    <dbReference type="NCBI Taxonomy" id="32597"/>
    <lineage>
        <taxon>Eukaryota</taxon>
        <taxon>Sar</taxon>
        <taxon>Alveolata</taxon>
        <taxon>Perkinsozoa</taxon>
        <taxon>Perkinsea</taxon>
        <taxon>Perkinsida</taxon>
        <taxon>Perkinsidae</taxon>
        <taxon>Perkinsus</taxon>
    </lineage>
</organism>
<dbReference type="Proteomes" id="UP000541610">
    <property type="component" value="Unassembled WGS sequence"/>
</dbReference>
<protein>
    <submittedName>
        <fullName evidence="1">Uncharacterized protein</fullName>
    </submittedName>
</protein>
<comment type="caution">
    <text evidence="1">The sequence shown here is derived from an EMBL/GenBank/DDBJ whole genome shotgun (WGS) entry which is preliminary data.</text>
</comment>
<name>A0A7J6NUP9_PEROL</name>
<gene>
    <name evidence="1" type="ORF">FOZ60_003753</name>
</gene>
<reference evidence="1 2" key="1">
    <citation type="submission" date="2020-04" db="EMBL/GenBank/DDBJ databases">
        <title>Perkinsus olseni comparative genomics.</title>
        <authorList>
            <person name="Bogema D.R."/>
        </authorList>
    </citation>
    <scope>NUCLEOTIDE SEQUENCE [LARGE SCALE GENOMIC DNA]</scope>
    <source>
        <strain evidence="1">00978-12</strain>
    </source>
</reference>
<dbReference type="EMBL" id="JABANP010000180">
    <property type="protein sequence ID" value="KAF4687589.1"/>
    <property type="molecule type" value="Genomic_DNA"/>
</dbReference>
<accession>A0A7J6NUP9</accession>
<sequence length="143" mass="15824">MHDLGGGWKDLTYEGLVYEGHLCFKCGQRVQLYRDGTVEDGLYVVLDMTPTGYSLMRFGDFEVDEGVVAADIAPCGSFRQECLSRRVDIETAKLANFFICALLENAREIASNTALGRTCRKKSDMAVRSVKKCAGLNSRGPQE</sequence>
<proteinExistence type="predicted"/>
<dbReference type="AlphaFoldDB" id="A0A7J6NUP9"/>
<evidence type="ECO:0000313" key="2">
    <source>
        <dbReference type="Proteomes" id="UP000541610"/>
    </source>
</evidence>
<evidence type="ECO:0000313" key="1">
    <source>
        <dbReference type="EMBL" id="KAF4687589.1"/>
    </source>
</evidence>